<dbReference type="Gene3D" id="3.40.50.2000">
    <property type="entry name" value="Glycogen Phosphorylase B"/>
    <property type="match status" value="2"/>
</dbReference>
<evidence type="ECO:0000256" key="2">
    <source>
        <dbReference type="ARBA" id="ARBA00022679"/>
    </source>
</evidence>
<proteinExistence type="predicted"/>
<dbReference type="Pfam" id="PF01075">
    <property type="entry name" value="Glyco_transf_9"/>
    <property type="match status" value="1"/>
</dbReference>
<dbReference type="RefSeq" id="WP_072312177.1">
    <property type="nucleotide sequence ID" value="NZ_FPIW01000044.1"/>
</dbReference>
<keyword evidence="2" id="KW-0808">Transferase</keyword>
<evidence type="ECO:0000313" key="3">
    <source>
        <dbReference type="EMBL" id="SFW61735.1"/>
    </source>
</evidence>
<dbReference type="AlphaFoldDB" id="A0AA94L2V3"/>
<organism evidence="3 4">
    <name type="scientific">Desulfovibrio desulfuricans</name>
    <dbReference type="NCBI Taxonomy" id="876"/>
    <lineage>
        <taxon>Bacteria</taxon>
        <taxon>Pseudomonadati</taxon>
        <taxon>Thermodesulfobacteriota</taxon>
        <taxon>Desulfovibrionia</taxon>
        <taxon>Desulfovibrionales</taxon>
        <taxon>Desulfovibrionaceae</taxon>
        <taxon>Desulfovibrio</taxon>
    </lineage>
</organism>
<evidence type="ECO:0000256" key="1">
    <source>
        <dbReference type="ARBA" id="ARBA00022676"/>
    </source>
</evidence>
<accession>A0AA94L2V3</accession>
<dbReference type="InterPro" id="IPR002201">
    <property type="entry name" value="Glyco_trans_9"/>
</dbReference>
<dbReference type="PANTHER" id="PTHR30160:SF7">
    <property type="entry name" value="ADP-HEPTOSE--LPS HEPTOSYLTRANSFERASE 2"/>
    <property type="match status" value="1"/>
</dbReference>
<dbReference type="EMBL" id="FPIW01000044">
    <property type="protein sequence ID" value="SFW61735.1"/>
    <property type="molecule type" value="Genomic_DNA"/>
</dbReference>
<dbReference type="CDD" id="cd03789">
    <property type="entry name" value="GT9_LPS_heptosyltransferase"/>
    <property type="match status" value="1"/>
</dbReference>
<keyword evidence="1" id="KW-0328">Glycosyltransferase</keyword>
<name>A0AA94L2V3_DESDE</name>
<dbReference type="SUPFAM" id="SSF53756">
    <property type="entry name" value="UDP-Glycosyltransferase/glycogen phosphorylase"/>
    <property type="match status" value="1"/>
</dbReference>
<dbReference type="GO" id="GO:0005829">
    <property type="term" value="C:cytosol"/>
    <property type="evidence" value="ECO:0007669"/>
    <property type="project" value="TreeGrafter"/>
</dbReference>
<reference evidence="4" key="1">
    <citation type="submission" date="2016-11" db="EMBL/GenBank/DDBJ databases">
        <authorList>
            <person name="Jaros S."/>
            <person name="Januszkiewicz K."/>
            <person name="Wedrychowicz H."/>
        </authorList>
    </citation>
    <scope>NUCLEOTIDE SEQUENCE [LARGE SCALE GENOMIC DNA]</scope>
    <source>
        <strain evidence="4">DSM 7057</strain>
    </source>
</reference>
<gene>
    <name evidence="3" type="ORF">SAMN02910291_02118</name>
</gene>
<evidence type="ECO:0000313" key="4">
    <source>
        <dbReference type="Proteomes" id="UP000182680"/>
    </source>
</evidence>
<protein>
    <submittedName>
        <fullName evidence="3">ADP-heptose:LPS heptosyltransferase</fullName>
    </submittedName>
</protein>
<dbReference type="Proteomes" id="UP000182680">
    <property type="component" value="Unassembled WGS sequence"/>
</dbReference>
<dbReference type="GO" id="GO:0008713">
    <property type="term" value="F:ADP-heptose-lipopolysaccharide heptosyltransferase activity"/>
    <property type="evidence" value="ECO:0007669"/>
    <property type="project" value="TreeGrafter"/>
</dbReference>
<dbReference type="PANTHER" id="PTHR30160">
    <property type="entry name" value="TETRAACYLDISACCHARIDE 4'-KINASE-RELATED"/>
    <property type="match status" value="1"/>
</dbReference>
<comment type="caution">
    <text evidence="3">The sequence shown here is derived from an EMBL/GenBank/DDBJ whole genome shotgun (WGS) entry which is preliminary data.</text>
</comment>
<dbReference type="InterPro" id="IPR051199">
    <property type="entry name" value="LPS_LOS_Heptosyltrfase"/>
</dbReference>
<dbReference type="GO" id="GO:0009244">
    <property type="term" value="P:lipopolysaccharide core region biosynthetic process"/>
    <property type="evidence" value="ECO:0007669"/>
    <property type="project" value="TreeGrafter"/>
</dbReference>
<sequence length="471" mass="52287">MSADPVLVLQMHRMGDLILTMPLLRLLLRHWAGHEVWVAAEPHFFQDIMPLAPNVIFFPPTHCHALGQRHYELALNLSSRPQALICQAKLKARHKLGPEAISTGTLPGHQHINGYWQLYRAALTHNNRNNAFHWSDLYMLDLSPQPDLTGVLRPFPRPAGTGRIGMVLGASEFAKRPDADFWARLARRLAGEGMLPLFLGGPAEQSLGQEVAQKSGLPGANLCGRLSLKELAALMRTLDLCVTPDTGPMHLADFVGVPVLNLSMGPVHARETGPSAPGQHVLRAAMSCVGCWQCHRGRLYCKQAFTASGVARLILSLLHTPDHPIVPSGLRLYRTGRDALGLYTLEHVGCRADTSCRPLIEGLWQAVFLFFYSPVQRPLLISRLEGLRVAFPHMAESVAAGLAALCASFSRYLRQGARMLPDDFWRSQPPVIRLFSGYLHMHMQNDDYSPKAWSMALERLEEISALFMNHS</sequence>